<dbReference type="Proteomes" id="UP001196980">
    <property type="component" value="Unassembled WGS sequence"/>
</dbReference>
<keyword evidence="2" id="KW-0687">Ribonucleoprotein</keyword>
<gene>
    <name evidence="2" type="primary">rpmB</name>
    <name evidence="3" type="ORF">HWQ67_14570</name>
</gene>
<dbReference type="InterPro" id="IPR001383">
    <property type="entry name" value="Ribosomal_bL28_bact-type"/>
</dbReference>
<sequence length="101" mass="11343">MAHICKGGKTSVQCSVLLVTICLKCYYRGYNLYTKEVDTVAVCYVCGKKKTTGNNVSHANNKTRRWFHPNLQTIRAHTDKGPRKVSICTRCLHSGLIKKAI</sequence>
<organism evidence="3 4">
    <name type="scientific">Candidatus Magnetobacterium casense</name>
    <dbReference type="NCBI Taxonomy" id="1455061"/>
    <lineage>
        <taxon>Bacteria</taxon>
        <taxon>Pseudomonadati</taxon>
        <taxon>Nitrospirota</taxon>
        <taxon>Thermodesulfovibrionia</taxon>
        <taxon>Thermodesulfovibrionales</taxon>
        <taxon>Candidatus Magnetobacteriaceae</taxon>
        <taxon>Candidatus Magnetobacterium</taxon>
    </lineage>
</organism>
<dbReference type="HAMAP" id="MF_00373">
    <property type="entry name" value="Ribosomal_bL28"/>
    <property type="match status" value="1"/>
</dbReference>
<comment type="similarity">
    <text evidence="2">Belongs to the bacterial ribosomal protein bL28 family.</text>
</comment>
<evidence type="ECO:0000256" key="2">
    <source>
        <dbReference type="HAMAP-Rule" id="MF_00373"/>
    </source>
</evidence>
<reference evidence="3 4" key="1">
    <citation type="journal article" date="2020" name="J Geophys Res Biogeosci">
        <title>Magnetotaxis as an Adaptation to Enable Bacterial Shuttling of Microbial Sulfur and Sulfur Cycling Across Aquatic Oxic#Anoxic Interfaces.</title>
        <authorList>
            <person name="Li J."/>
            <person name="Liu P."/>
            <person name="Wang J."/>
            <person name="Roberts A.P."/>
            <person name="Pan Y."/>
        </authorList>
    </citation>
    <scope>NUCLEOTIDE SEQUENCE [LARGE SCALE GENOMIC DNA]</scope>
    <source>
        <strain evidence="3 4">MYR-1_YQ</strain>
    </source>
</reference>
<dbReference type="InterPro" id="IPR026569">
    <property type="entry name" value="Ribosomal_bL28"/>
</dbReference>
<evidence type="ECO:0000313" key="3">
    <source>
        <dbReference type="EMBL" id="MBV6342808.1"/>
    </source>
</evidence>
<protein>
    <recommendedName>
        <fullName evidence="1 2">Large ribosomal subunit protein bL28</fullName>
    </recommendedName>
</protein>
<evidence type="ECO:0000256" key="1">
    <source>
        <dbReference type="ARBA" id="ARBA00035174"/>
    </source>
</evidence>
<dbReference type="InterPro" id="IPR050096">
    <property type="entry name" value="Bacterial_rp_bL28"/>
</dbReference>
<keyword evidence="2 3" id="KW-0689">Ribosomal protein</keyword>
<dbReference type="EMBL" id="JABXWD010000348">
    <property type="protein sequence ID" value="MBV6342808.1"/>
    <property type="molecule type" value="Genomic_DNA"/>
</dbReference>
<accession>A0ABS6S1T8</accession>
<dbReference type="Pfam" id="PF00830">
    <property type="entry name" value="Ribosomal_L28"/>
    <property type="match status" value="1"/>
</dbReference>
<dbReference type="PANTHER" id="PTHR39080">
    <property type="entry name" value="50S RIBOSOMAL PROTEIN L28"/>
    <property type="match status" value="1"/>
</dbReference>
<keyword evidence="4" id="KW-1185">Reference proteome</keyword>
<dbReference type="GO" id="GO:0005840">
    <property type="term" value="C:ribosome"/>
    <property type="evidence" value="ECO:0007669"/>
    <property type="project" value="UniProtKB-KW"/>
</dbReference>
<name>A0ABS6S1T8_9BACT</name>
<comment type="caution">
    <text evidence="3">The sequence shown here is derived from an EMBL/GenBank/DDBJ whole genome shotgun (WGS) entry which is preliminary data.</text>
</comment>
<dbReference type="NCBIfam" id="TIGR00009">
    <property type="entry name" value="L28"/>
    <property type="match status" value="1"/>
</dbReference>
<proteinExistence type="inferred from homology"/>
<dbReference type="PANTHER" id="PTHR39080:SF1">
    <property type="entry name" value="LARGE RIBOSOMAL SUBUNIT PROTEIN BL28A"/>
    <property type="match status" value="1"/>
</dbReference>
<evidence type="ECO:0000313" key="4">
    <source>
        <dbReference type="Proteomes" id="UP001196980"/>
    </source>
</evidence>